<dbReference type="RefSeq" id="WP_371437887.1">
    <property type="nucleotide sequence ID" value="NZ_JBHSRS010000013.1"/>
</dbReference>
<keyword evidence="4" id="KW-1185">Reference proteome</keyword>
<protein>
    <submittedName>
        <fullName evidence="3">Bug family tripartite tricarboxylate transporter substrate binding protein</fullName>
    </submittedName>
</protein>
<dbReference type="PIRSF" id="PIRSF017082">
    <property type="entry name" value="YflP"/>
    <property type="match status" value="1"/>
</dbReference>
<dbReference type="Proteomes" id="UP001596270">
    <property type="component" value="Unassembled WGS sequence"/>
</dbReference>
<proteinExistence type="inferred from homology"/>
<feature type="signal peptide" evidence="2">
    <location>
        <begin position="1"/>
        <end position="37"/>
    </location>
</feature>
<organism evidence="3 4">
    <name type="scientific">Polaromonas aquatica</name>
    <dbReference type="NCBI Taxonomy" id="332657"/>
    <lineage>
        <taxon>Bacteria</taxon>
        <taxon>Pseudomonadati</taxon>
        <taxon>Pseudomonadota</taxon>
        <taxon>Betaproteobacteria</taxon>
        <taxon>Burkholderiales</taxon>
        <taxon>Comamonadaceae</taxon>
        <taxon>Polaromonas</taxon>
    </lineage>
</organism>
<reference evidence="4" key="1">
    <citation type="journal article" date="2019" name="Int. J. Syst. Evol. Microbiol.">
        <title>The Global Catalogue of Microorganisms (GCM) 10K type strain sequencing project: providing services to taxonomists for standard genome sequencing and annotation.</title>
        <authorList>
            <consortium name="The Broad Institute Genomics Platform"/>
            <consortium name="The Broad Institute Genome Sequencing Center for Infectious Disease"/>
            <person name="Wu L."/>
            <person name="Ma J."/>
        </authorList>
    </citation>
    <scope>NUCLEOTIDE SEQUENCE [LARGE SCALE GENOMIC DNA]</scope>
    <source>
        <strain evidence="4">CCUG 39402</strain>
    </source>
</reference>
<name>A0ABW1TSA3_9BURK</name>
<dbReference type="PROSITE" id="PS51257">
    <property type="entry name" value="PROKAR_LIPOPROTEIN"/>
    <property type="match status" value="1"/>
</dbReference>
<evidence type="ECO:0000256" key="1">
    <source>
        <dbReference type="ARBA" id="ARBA00006987"/>
    </source>
</evidence>
<comment type="similarity">
    <text evidence="1">Belongs to the UPF0065 (bug) family.</text>
</comment>
<feature type="chain" id="PRO_5046360775" evidence="2">
    <location>
        <begin position="38"/>
        <end position="344"/>
    </location>
</feature>
<evidence type="ECO:0000313" key="3">
    <source>
        <dbReference type="EMBL" id="MFC6280466.1"/>
    </source>
</evidence>
<keyword evidence="2" id="KW-0732">Signal</keyword>
<dbReference type="PROSITE" id="PS51318">
    <property type="entry name" value="TAT"/>
    <property type="match status" value="1"/>
</dbReference>
<dbReference type="InterPro" id="IPR006311">
    <property type="entry name" value="TAT_signal"/>
</dbReference>
<dbReference type="PANTHER" id="PTHR42928:SF5">
    <property type="entry name" value="BLR1237 PROTEIN"/>
    <property type="match status" value="1"/>
</dbReference>
<dbReference type="InterPro" id="IPR042100">
    <property type="entry name" value="Bug_dom1"/>
</dbReference>
<accession>A0ABW1TSA3</accession>
<comment type="caution">
    <text evidence="3">The sequence shown here is derived from an EMBL/GenBank/DDBJ whole genome shotgun (WGS) entry which is preliminary data.</text>
</comment>
<dbReference type="EMBL" id="JBHSRS010000013">
    <property type="protein sequence ID" value="MFC6280466.1"/>
    <property type="molecule type" value="Genomic_DNA"/>
</dbReference>
<dbReference type="Gene3D" id="3.40.190.10">
    <property type="entry name" value="Periplasmic binding protein-like II"/>
    <property type="match status" value="1"/>
</dbReference>
<dbReference type="SUPFAM" id="SSF53850">
    <property type="entry name" value="Periplasmic binding protein-like II"/>
    <property type="match status" value="1"/>
</dbReference>
<dbReference type="CDD" id="cd07012">
    <property type="entry name" value="PBP2_Bug_TTT"/>
    <property type="match status" value="1"/>
</dbReference>
<evidence type="ECO:0000256" key="2">
    <source>
        <dbReference type="SAM" id="SignalP"/>
    </source>
</evidence>
<sequence length="344" mass="35849">MKKPSRLSPATRRSMLGNALNATVLIAACALPLAASAQKGSKNQETAAAWPTKPVRILVGFPGGSTPDMAARTLAEPLSRVLGQPVIIENKPGASGNIAADQVAKATDDHTLGVVINGNLTSAKLLYAKLPYDPAKDFTPISLIATAPLVLVAPPDLPSGTAFFDAARNAGDKWNYGSVGNGSVGHLGMELLKTKAGDLAAVHIPYQGNPQVVTALLGGQIQMALIPPGIALPQIKAGKLKAIGLTSGRSPLAPEIPPLADANVRNFNLEVWTALIGPANLSKAAKARLNQEVSKIIRDNDTRQKLFNQGWQAVGTSPDGLLSRIRSETAIMGGIIAMRGIKIE</sequence>
<dbReference type="PANTHER" id="PTHR42928">
    <property type="entry name" value="TRICARBOXYLATE-BINDING PROTEIN"/>
    <property type="match status" value="1"/>
</dbReference>
<dbReference type="InterPro" id="IPR005064">
    <property type="entry name" value="BUG"/>
</dbReference>
<gene>
    <name evidence="3" type="ORF">ACFQND_04400</name>
</gene>
<dbReference type="Pfam" id="PF03401">
    <property type="entry name" value="TctC"/>
    <property type="match status" value="1"/>
</dbReference>
<evidence type="ECO:0000313" key="4">
    <source>
        <dbReference type="Proteomes" id="UP001596270"/>
    </source>
</evidence>
<dbReference type="Gene3D" id="3.40.190.150">
    <property type="entry name" value="Bordetella uptake gene, domain 1"/>
    <property type="match status" value="1"/>
</dbReference>